<dbReference type="SUPFAM" id="SSF56059">
    <property type="entry name" value="Glutathione synthetase ATP-binding domain-like"/>
    <property type="match status" value="1"/>
</dbReference>
<dbReference type="InterPro" id="IPR013815">
    <property type="entry name" value="ATP_grasp_subdomain_1"/>
</dbReference>
<dbReference type="AlphaFoldDB" id="X1BM80"/>
<dbReference type="GO" id="GO:0005524">
    <property type="term" value="F:ATP binding"/>
    <property type="evidence" value="ECO:0007669"/>
    <property type="project" value="InterPro"/>
</dbReference>
<reference evidence="2" key="1">
    <citation type="journal article" date="2014" name="Front. Microbiol.">
        <title>High frequency of phylogenetically diverse reductive dehalogenase-homologous genes in deep subseafloor sedimentary metagenomes.</title>
        <authorList>
            <person name="Kawai M."/>
            <person name="Futagami T."/>
            <person name="Toyoda A."/>
            <person name="Takaki Y."/>
            <person name="Nishi S."/>
            <person name="Hori S."/>
            <person name="Arai W."/>
            <person name="Tsubouchi T."/>
            <person name="Morono Y."/>
            <person name="Uchiyama I."/>
            <person name="Ito T."/>
            <person name="Fujiyama A."/>
            <person name="Inagaki F."/>
            <person name="Takami H."/>
        </authorList>
    </citation>
    <scope>NUCLEOTIDE SEQUENCE</scope>
    <source>
        <strain evidence="2">Expedition CK06-06</strain>
    </source>
</reference>
<name>X1BM80_9ZZZZ</name>
<evidence type="ECO:0000259" key="1">
    <source>
        <dbReference type="Pfam" id="PF01326"/>
    </source>
</evidence>
<sequence>MSAIHSLSKIANLPEKEVGSQPKILAEAQRNGVPVVLTYIIPKKTLREIAKANNLAEFVQENIRTKTHDPVEKFKTIKAIESAIVSQKIPEEIAHEIVNTYHKEFGGQFVDVFPADVKDKASRKGNVRGDANLIESILHIWSELATWALQQHSNDLSDFVSPAPIVIQHLPHSTTHGIATSKNPATDNISQVVIQSNYGASHSSNHTLMSDRFVVDV</sequence>
<dbReference type="Gene3D" id="3.30.1490.20">
    <property type="entry name" value="ATP-grasp fold, A domain"/>
    <property type="match status" value="1"/>
</dbReference>
<dbReference type="Pfam" id="PF01326">
    <property type="entry name" value="PPDK_N"/>
    <property type="match status" value="1"/>
</dbReference>
<feature type="non-terminal residue" evidence="2">
    <location>
        <position position="217"/>
    </location>
</feature>
<evidence type="ECO:0000313" key="2">
    <source>
        <dbReference type="EMBL" id="GAG97024.1"/>
    </source>
</evidence>
<feature type="domain" description="Pyruvate phosphate dikinase AMP/ATP-binding" evidence="1">
    <location>
        <begin position="17"/>
        <end position="203"/>
    </location>
</feature>
<dbReference type="InterPro" id="IPR002192">
    <property type="entry name" value="PPDK_AMP/ATP-bd"/>
</dbReference>
<accession>X1BM80</accession>
<proteinExistence type="predicted"/>
<dbReference type="GO" id="GO:0016301">
    <property type="term" value="F:kinase activity"/>
    <property type="evidence" value="ECO:0007669"/>
    <property type="project" value="InterPro"/>
</dbReference>
<protein>
    <recommendedName>
        <fullName evidence="1">Pyruvate phosphate dikinase AMP/ATP-binding domain-containing protein</fullName>
    </recommendedName>
</protein>
<gene>
    <name evidence="2" type="ORF">S01H4_45170</name>
</gene>
<comment type="caution">
    <text evidence="2">The sequence shown here is derived from an EMBL/GenBank/DDBJ whole genome shotgun (WGS) entry which is preliminary data.</text>
</comment>
<dbReference type="EMBL" id="BART01025123">
    <property type="protein sequence ID" value="GAG97024.1"/>
    <property type="molecule type" value="Genomic_DNA"/>
</dbReference>
<organism evidence="2">
    <name type="scientific">marine sediment metagenome</name>
    <dbReference type="NCBI Taxonomy" id="412755"/>
    <lineage>
        <taxon>unclassified sequences</taxon>
        <taxon>metagenomes</taxon>
        <taxon>ecological metagenomes</taxon>
    </lineage>
</organism>